<dbReference type="InterPro" id="IPR036509">
    <property type="entry name" value="Met_Sox_Rdtase_MsrA_sf"/>
</dbReference>
<dbReference type="SUPFAM" id="SSF55068">
    <property type="entry name" value="Peptide methionine sulfoxide reductase"/>
    <property type="match status" value="1"/>
</dbReference>
<dbReference type="AlphaFoldDB" id="A0A6S6U1E1"/>
<evidence type="ECO:0000313" key="6">
    <source>
        <dbReference type="EMBL" id="CAA6826722.1"/>
    </source>
</evidence>
<evidence type="ECO:0000256" key="3">
    <source>
        <dbReference type="ARBA" id="ARBA00048782"/>
    </source>
</evidence>
<dbReference type="GO" id="GO:0008113">
    <property type="term" value="F:peptide-methionine (S)-S-oxide reductase activity"/>
    <property type="evidence" value="ECO:0007669"/>
    <property type="project" value="UniProtKB-UniRule"/>
</dbReference>
<evidence type="ECO:0000256" key="2">
    <source>
        <dbReference type="ARBA" id="ARBA00047806"/>
    </source>
</evidence>
<dbReference type="Gene3D" id="3.30.1060.10">
    <property type="entry name" value="Peptide methionine sulphoxide reductase MsrA"/>
    <property type="match status" value="1"/>
</dbReference>
<feature type="domain" description="Peptide methionine sulphoxide reductase MsrA" evidence="5">
    <location>
        <begin position="8"/>
        <end position="160"/>
    </location>
</feature>
<keyword evidence="1 4" id="KW-0560">Oxidoreductase</keyword>
<evidence type="ECO:0000256" key="1">
    <source>
        <dbReference type="ARBA" id="ARBA00023002"/>
    </source>
</evidence>
<comment type="function">
    <text evidence="4">Has an important function as a repair enzyme for proteins that have been inactivated by oxidation. Catalyzes the reversible oxidation-reduction of methionine sulfoxide in proteins to methionine.</text>
</comment>
<evidence type="ECO:0000256" key="4">
    <source>
        <dbReference type="HAMAP-Rule" id="MF_01401"/>
    </source>
</evidence>
<dbReference type="Pfam" id="PF01625">
    <property type="entry name" value="PMSR"/>
    <property type="match status" value="1"/>
</dbReference>
<feature type="active site" evidence="4">
    <location>
        <position position="14"/>
    </location>
</feature>
<sequence length="180" mass="19844">MSEQLQLATFGGGCFWCTEAIFQRLRGVHSVESGYSGGDSPDTANYRAVCSGATGHAEVIQVAFDPEAISYADLLQVHMFTHDPTTLNQQGADKGTQYRSVIFVHNDEQRAVAEKTLEALQLDSFDDPIVTEIADLEVFHKAEDYHQNYYELNAGAGYCQMVIGPKLAKLQSLFSDKLAE</sequence>
<name>A0A6S6U1E1_9GAMM</name>
<evidence type="ECO:0000259" key="5">
    <source>
        <dbReference type="Pfam" id="PF01625"/>
    </source>
</evidence>
<comment type="catalytic activity">
    <reaction evidence="3 4">
        <text>[thioredoxin]-disulfide + L-methionine + H2O = L-methionine (S)-S-oxide + [thioredoxin]-dithiol</text>
        <dbReference type="Rhea" id="RHEA:19993"/>
        <dbReference type="Rhea" id="RHEA-COMP:10698"/>
        <dbReference type="Rhea" id="RHEA-COMP:10700"/>
        <dbReference type="ChEBI" id="CHEBI:15377"/>
        <dbReference type="ChEBI" id="CHEBI:29950"/>
        <dbReference type="ChEBI" id="CHEBI:50058"/>
        <dbReference type="ChEBI" id="CHEBI:57844"/>
        <dbReference type="ChEBI" id="CHEBI:58772"/>
        <dbReference type="EC" id="1.8.4.11"/>
    </reaction>
</comment>
<proteinExistence type="inferred from homology"/>
<reference evidence="6" key="1">
    <citation type="submission" date="2020-01" db="EMBL/GenBank/DDBJ databases">
        <authorList>
            <person name="Meier V. D."/>
            <person name="Meier V D."/>
        </authorList>
    </citation>
    <scope>NUCLEOTIDE SEQUENCE</scope>
    <source>
        <strain evidence="6">HLG_WM_MAG_09</strain>
    </source>
</reference>
<dbReference type="NCBIfam" id="TIGR00401">
    <property type="entry name" value="msrA"/>
    <property type="match status" value="1"/>
</dbReference>
<comment type="catalytic activity">
    <reaction evidence="2 4">
        <text>L-methionyl-[protein] + [thioredoxin]-disulfide + H2O = L-methionyl-(S)-S-oxide-[protein] + [thioredoxin]-dithiol</text>
        <dbReference type="Rhea" id="RHEA:14217"/>
        <dbReference type="Rhea" id="RHEA-COMP:10698"/>
        <dbReference type="Rhea" id="RHEA-COMP:10700"/>
        <dbReference type="Rhea" id="RHEA-COMP:12313"/>
        <dbReference type="Rhea" id="RHEA-COMP:12315"/>
        <dbReference type="ChEBI" id="CHEBI:15377"/>
        <dbReference type="ChEBI" id="CHEBI:16044"/>
        <dbReference type="ChEBI" id="CHEBI:29950"/>
        <dbReference type="ChEBI" id="CHEBI:44120"/>
        <dbReference type="ChEBI" id="CHEBI:50058"/>
        <dbReference type="EC" id="1.8.4.11"/>
    </reaction>
</comment>
<comment type="similarity">
    <text evidence="4">Belongs to the MsrA Met sulfoxide reductase family.</text>
</comment>
<organism evidence="6">
    <name type="scientific">uncultured Thiotrichaceae bacterium</name>
    <dbReference type="NCBI Taxonomy" id="298394"/>
    <lineage>
        <taxon>Bacteria</taxon>
        <taxon>Pseudomonadati</taxon>
        <taxon>Pseudomonadota</taxon>
        <taxon>Gammaproteobacteria</taxon>
        <taxon>Thiotrichales</taxon>
        <taxon>Thiotrichaceae</taxon>
        <taxon>environmental samples</taxon>
    </lineage>
</organism>
<dbReference type="EC" id="1.8.4.11" evidence="4"/>
<dbReference type="InterPro" id="IPR002569">
    <property type="entry name" value="Met_Sox_Rdtase_MsrA_dom"/>
</dbReference>
<protein>
    <recommendedName>
        <fullName evidence="4">Peptide methionine sulfoxide reductase MsrA</fullName>
        <shortName evidence="4">Protein-methionine-S-oxide reductase</shortName>
        <ecNumber evidence="4">1.8.4.11</ecNumber>
    </recommendedName>
    <alternativeName>
        <fullName evidence="4">Peptide-methionine (S)-S-oxide reductase</fullName>
        <shortName evidence="4">Peptide Met(O) reductase</shortName>
    </alternativeName>
</protein>
<dbReference type="EMBL" id="CACVAT010000430">
    <property type="protein sequence ID" value="CAA6826722.1"/>
    <property type="molecule type" value="Genomic_DNA"/>
</dbReference>
<gene>
    <name evidence="4" type="primary">msrA</name>
    <name evidence="6" type="ORF">HELGO_WM18805</name>
</gene>
<dbReference type="PANTHER" id="PTHR43774">
    <property type="entry name" value="PEPTIDE METHIONINE SULFOXIDE REDUCTASE"/>
    <property type="match status" value="1"/>
</dbReference>
<accession>A0A6S6U1E1</accession>
<dbReference type="PANTHER" id="PTHR43774:SF1">
    <property type="entry name" value="PEPTIDE METHIONINE SULFOXIDE REDUCTASE MSRA 2"/>
    <property type="match status" value="1"/>
</dbReference>
<dbReference type="HAMAP" id="MF_01401">
    <property type="entry name" value="MsrA"/>
    <property type="match status" value="1"/>
</dbReference>